<evidence type="ECO:0000313" key="2">
    <source>
        <dbReference type="Proteomes" id="UP001521074"/>
    </source>
</evidence>
<organism evidence="1 2">
    <name type="scientific">Acetobacter sicerae</name>
    <dbReference type="NCBI Taxonomy" id="85325"/>
    <lineage>
        <taxon>Bacteria</taxon>
        <taxon>Pseudomonadati</taxon>
        <taxon>Pseudomonadota</taxon>
        <taxon>Alphaproteobacteria</taxon>
        <taxon>Acetobacterales</taxon>
        <taxon>Acetobacteraceae</taxon>
        <taxon>Acetobacter</taxon>
    </lineage>
</organism>
<gene>
    <name evidence="1" type="primary">casA</name>
    <name evidence="1" type="ORF">LWC05_03805</name>
</gene>
<keyword evidence="2" id="KW-1185">Reference proteome</keyword>
<dbReference type="Pfam" id="PF09481">
    <property type="entry name" value="CRISPR_Cse1"/>
    <property type="match status" value="1"/>
</dbReference>
<dbReference type="InterPro" id="IPR013381">
    <property type="entry name" value="CRISPR-assoc_prot_Cse1"/>
</dbReference>
<comment type="caution">
    <text evidence="1">The sequence shown here is derived from an EMBL/GenBank/DDBJ whole genome shotgun (WGS) entry which is preliminary data.</text>
</comment>
<dbReference type="RefSeq" id="WP_232876582.1">
    <property type="nucleotide sequence ID" value="NZ_JAJSOJ010000012.1"/>
</dbReference>
<dbReference type="CDD" id="cd09729">
    <property type="entry name" value="Cse1_I-E"/>
    <property type="match status" value="1"/>
</dbReference>
<proteinExistence type="predicted"/>
<name>A0ABS8VVT4_9PROT</name>
<dbReference type="EMBL" id="JAJSOJ010000012">
    <property type="protein sequence ID" value="MCE0743017.1"/>
    <property type="molecule type" value="Genomic_DNA"/>
</dbReference>
<sequence>MTLNLINDSWIPVLCADKSRRVIAPWQMAEADVVQPDWPRPDLNIACLELLIGLVFLADPPADSEDWDARRDADPRRLREKLAPYAPAFNLFGEGPRFLQDLEPLAGEGNPVDMLFIDSAGANTARNNADVMVHRSRYDRLDFPMAAMALYTFQADAPSGGAGNRTSMRGGGPLVTLVDPERTLWDLVWRNVPCGRPAIMENLPWMRPTRVSDKGQQTLPPEGELFGVEAFFGMPRRLRLLHDEEAVTGVIQKPWGTNYALWKHPLSPYYRLKPGTEWLPKHPRAGRFGYRNWLGVVTNESRGELSELALCLREQRAGDDSVIVAGWSMDNMKPRDFILSRQRLLSGLSFEEEKQLVGLIQAAEAVSVALRNALAPVLAGGEAREAEREEFFLQTETKFLTHVQAIERGENPAHAWLHDLRTQALGQFDAKALPGLNQREVEAIGRITEARRYLVMALAGYGKQSGDIFTPLGFPLPEKKKRKAA</sequence>
<dbReference type="NCBIfam" id="TIGR02547">
    <property type="entry name" value="casA_cse1"/>
    <property type="match status" value="1"/>
</dbReference>
<evidence type="ECO:0000313" key="1">
    <source>
        <dbReference type="EMBL" id="MCE0743017.1"/>
    </source>
</evidence>
<dbReference type="Proteomes" id="UP001521074">
    <property type="component" value="Unassembled WGS sequence"/>
</dbReference>
<reference evidence="1 2" key="1">
    <citation type="submission" date="2021-12" db="EMBL/GenBank/DDBJ databases">
        <title>Genome sequence of Acetobacter sicerae DmPark20a_162.</title>
        <authorList>
            <person name="Chaston J.M."/>
        </authorList>
    </citation>
    <scope>NUCLEOTIDE SEQUENCE [LARGE SCALE GENOMIC DNA]</scope>
    <source>
        <strain evidence="1 2">DmPark20a_162</strain>
    </source>
</reference>
<protein>
    <submittedName>
        <fullName evidence="1">Type I-E CRISPR-associated protein Cse1/CasA</fullName>
    </submittedName>
</protein>
<accession>A0ABS8VVT4</accession>